<feature type="transmembrane region" description="Helical" evidence="7">
    <location>
        <begin position="39"/>
        <end position="60"/>
    </location>
</feature>
<proteinExistence type="predicted"/>
<feature type="transmembrane region" description="Helical" evidence="7">
    <location>
        <begin position="72"/>
        <end position="91"/>
    </location>
</feature>
<dbReference type="InterPro" id="IPR050553">
    <property type="entry name" value="Thioredoxin_ResA/DsbE_sf"/>
</dbReference>
<keyword evidence="10" id="KW-1185">Reference proteome</keyword>
<evidence type="ECO:0000256" key="1">
    <source>
        <dbReference type="ARBA" id="ARBA00004651"/>
    </source>
</evidence>
<keyword evidence="2" id="KW-1003">Cell membrane</keyword>
<dbReference type="KEGG" id="hadh:FRZ61_06470"/>
<dbReference type="CDD" id="cd03012">
    <property type="entry name" value="TlpA_like_DipZ_like"/>
    <property type="match status" value="1"/>
</dbReference>
<dbReference type="GO" id="GO:0005886">
    <property type="term" value="C:plasma membrane"/>
    <property type="evidence" value="ECO:0007669"/>
    <property type="project" value="UniProtKB-SubCell"/>
</dbReference>
<dbReference type="RefSeq" id="WP_151114952.1">
    <property type="nucleotide sequence ID" value="NZ_CP042582.1"/>
</dbReference>
<dbReference type="AlphaFoldDB" id="A0A5J6MT09"/>
<dbReference type="Proteomes" id="UP000325797">
    <property type="component" value="Chromosome"/>
</dbReference>
<sequence>MFFVLSYLAGALTIVSPCILPVLPFVFASGTRPFRRGGLPLLIGLAATFALVGSVATLGGNWLTQANEAGRWLALSLLALFGLMLLSSGLAERAMQPLVRLGEKLAAKAGEGGGFAGSFVLGIATGLLWAPCAGPVLGLILTGAALSGANARTVLLLLAYAAGAATSLAVALLAGSRVFTWLKRYLGADRWVRRGLGVAVLLGVAIIATGMDRGLLTRYSAANTDAIEQWLIARLPTGQAPAAMTGSGSMTGSTGMTGTGIGTGEPTDSDLLQFAGAVSWLNSAPLDAAALKGKVVVVDFWTYSCINCLRSIPYTEAWARKYADQGLVVIGVHSPEFAFERDPDNVKRAIRDLGITYPVAIDNDYAIWRAFQNQYWPAHYFFDATGRIRYQHFGEGKYEQSEGVIQGLLAERNGAKPAVGFVQVNATGSQAASDETDLQSPETYIGYRRTSDQFASAGGLKPDEAVLYAAPGDLPLNDWALAGNWTVKPEQATLNEPSGRLLFKFHARDLHLVLGPSVPGQAIRFRVTIDGAPPGEDRGADIAADGTGMIDGQRLYQLVRQSGAVRDRLFEIEFLDPGAQAYAFTFG</sequence>
<dbReference type="InterPro" id="IPR013766">
    <property type="entry name" value="Thioredoxin_domain"/>
</dbReference>
<evidence type="ECO:0000256" key="3">
    <source>
        <dbReference type="ARBA" id="ARBA00022692"/>
    </source>
</evidence>
<evidence type="ECO:0000256" key="4">
    <source>
        <dbReference type="ARBA" id="ARBA00022748"/>
    </source>
</evidence>
<dbReference type="EMBL" id="CP042582">
    <property type="protein sequence ID" value="QEX20728.1"/>
    <property type="molecule type" value="Genomic_DNA"/>
</dbReference>
<evidence type="ECO:0000313" key="9">
    <source>
        <dbReference type="EMBL" id="QEX20728.1"/>
    </source>
</evidence>
<dbReference type="InterPro" id="IPR036249">
    <property type="entry name" value="Thioredoxin-like_sf"/>
</dbReference>
<evidence type="ECO:0000256" key="2">
    <source>
        <dbReference type="ARBA" id="ARBA00022475"/>
    </source>
</evidence>
<reference evidence="9 10" key="1">
    <citation type="submission" date="2019-08" db="EMBL/GenBank/DDBJ databases">
        <title>Hyperibacter terrae gen. nov., sp. nov. and Hyperibacter viscosus sp. nov., two new members in the family Rhodospirillaceae isolated from the rhizosphere of Hypericum perforatum.</title>
        <authorList>
            <person name="Noviana Z."/>
        </authorList>
    </citation>
    <scope>NUCLEOTIDE SEQUENCE [LARGE SCALE GENOMIC DNA]</scope>
    <source>
        <strain evidence="9 10">R5959</strain>
    </source>
</reference>
<evidence type="ECO:0000256" key="5">
    <source>
        <dbReference type="ARBA" id="ARBA00022989"/>
    </source>
</evidence>
<keyword evidence="3 7" id="KW-0812">Transmembrane</keyword>
<dbReference type="Pfam" id="PF02683">
    <property type="entry name" value="DsbD_TM"/>
    <property type="match status" value="1"/>
</dbReference>
<dbReference type="SUPFAM" id="SSF52833">
    <property type="entry name" value="Thioredoxin-like"/>
    <property type="match status" value="1"/>
</dbReference>
<dbReference type="GO" id="GO:0017004">
    <property type="term" value="P:cytochrome complex assembly"/>
    <property type="evidence" value="ECO:0007669"/>
    <property type="project" value="UniProtKB-KW"/>
</dbReference>
<dbReference type="Pfam" id="PF08534">
    <property type="entry name" value="Redoxin"/>
    <property type="match status" value="1"/>
</dbReference>
<gene>
    <name evidence="9" type="ORF">FRZ61_06470</name>
</gene>
<feature type="transmembrane region" description="Helical" evidence="7">
    <location>
        <begin position="6"/>
        <end position="27"/>
    </location>
</feature>
<dbReference type="PANTHER" id="PTHR42852">
    <property type="entry name" value="THIOL:DISULFIDE INTERCHANGE PROTEIN DSBE"/>
    <property type="match status" value="1"/>
</dbReference>
<dbReference type="Pfam" id="PF17991">
    <property type="entry name" value="Thioredoxin_10"/>
    <property type="match status" value="1"/>
</dbReference>
<comment type="subcellular location">
    <subcellularLocation>
        <location evidence="1">Cell membrane</location>
        <topology evidence="1">Multi-pass membrane protein</topology>
    </subcellularLocation>
</comment>
<keyword evidence="5 7" id="KW-1133">Transmembrane helix</keyword>
<dbReference type="Gene3D" id="2.60.120.260">
    <property type="entry name" value="Galactose-binding domain-like"/>
    <property type="match status" value="1"/>
</dbReference>
<feature type="domain" description="Thioredoxin" evidence="8">
    <location>
        <begin position="235"/>
        <end position="410"/>
    </location>
</feature>
<feature type="transmembrane region" description="Helical" evidence="7">
    <location>
        <begin position="112"/>
        <end position="141"/>
    </location>
</feature>
<dbReference type="Gene3D" id="3.40.30.10">
    <property type="entry name" value="Glutaredoxin"/>
    <property type="match status" value="1"/>
</dbReference>
<dbReference type="PROSITE" id="PS51352">
    <property type="entry name" value="THIOREDOXIN_2"/>
    <property type="match status" value="1"/>
</dbReference>
<organism evidence="9 10">
    <name type="scientific">Hypericibacter adhaerens</name>
    <dbReference type="NCBI Taxonomy" id="2602016"/>
    <lineage>
        <taxon>Bacteria</taxon>
        <taxon>Pseudomonadati</taxon>
        <taxon>Pseudomonadota</taxon>
        <taxon>Alphaproteobacteria</taxon>
        <taxon>Rhodospirillales</taxon>
        <taxon>Dongiaceae</taxon>
        <taxon>Hypericibacter</taxon>
    </lineage>
</organism>
<dbReference type="InterPro" id="IPR013740">
    <property type="entry name" value="Redoxin"/>
</dbReference>
<dbReference type="InterPro" id="IPR041017">
    <property type="entry name" value="Thioredoxin_10"/>
</dbReference>
<feature type="transmembrane region" description="Helical" evidence="7">
    <location>
        <begin position="153"/>
        <end position="179"/>
    </location>
</feature>
<dbReference type="OrthoDB" id="9811352at2"/>
<protein>
    <submittedName>
        <fullName evidence="9">Cytochrome C biogenesis protein DipZ</fullName>
    </submittedName>
</protein>
<dbReference type="PANTHER" id="PTHR42852:SF13">
    <property type="entry name" value="PROTEIN DIPZ"/>
    <property type="match status" value="1"/>
</dbReference>
<keyword evidence="4" id="KW-0201">Cytochrome c-type biogenesis</keyword>
<keyword evidence="6 7" id="KW-0472">Membrane</keyword>
<accession>A0A5J6MT09</accession>
<evidence type="ECO:0000259" key="8">
    <source>
        <dbReference type="PROSITE" id="PS51352"/>
    </source>
</evidence>
<dbReference type="InterPro" id="IPR003834">
    <property type="entry name" value="Cyt_c_assmbl_TM_dom"/>
</dbReference>
<dbReference type="GO" id="GO:0016491">
    <property type="term" value="F:oxidoreductase activity"/>
    <property type="evidence" value="ECO:0007669"/>
    <property type="project" value="InterPro"/>
</dbReference>
<evidence type="ECO:0000313" key="10">
    <source>
        <dbReference type="Proteomes" id="UP000325797"/>
    </source>
</evidence>
<feature type="transmembrane region" description="Helical" evidence="7">
    <location>
        <begin position="191"/>
        <end position="211"/>
    </location>
</feature>
<evidence type="ECO:0000256" key="7">
    <source>
        <dbReference type="SAM" id="Phobius"/>
    </source>
</evidence>
<evidence type="ECO:0000256" key="6">
    <source>
        <dbReference type="ARBA" id="ARBA00023136"/>
    </source>
</evidence>
<name>A0A5J6MT09_9PROT</name>